<evidence type="ECO:0000313" key="8">
    <source>
        <dbReference type="Proteomes" id="UP001196873"/>
    </source>
</evidence>
<dbReference type="RefSeq" id="WP_219427346.1">
    <property type="nucleotide sequence ID" value="NZ_JAHXRD010000003.1"/>
</dbReference>
<evidence type="ECO:0000256" key="4">
    <source>
        <dbReference type="ARBA" id="ARBA00022989"/>
    </source>
</evidence>
<dbReference type="Proteomes" id="UP001196873">
    <property type="component" value="Unassembled WGS sequence"/>
</dbReference>
<evidence type="ECO:0000256" key="1">
    <source>
        <dbReference type="ARBA" id="ARBA00004651"/>
    </source>
</evidence>
<keyword evidence="2" id="KW-1003">Cell membrane</keyword>
<feature type="transmembrane region" description="Helical" evidence="6">
    <location>
        <begin position="101"/>
        <end position="125"/>
    </location>
</feature>
<feature type="transmembrane region" description="Helical" evidence="6">
    <location>
        <begin position="59"/>
        <end position="80"/>
    </location>
</feature>
<dbReference type="AlphaFoldDB" id="A0AAW4NIV2"/>
<dbReference type="GO" id="GO:0005886">
    <property type="term" value="C:plasma membrane"/>
    <property type="evidence" value="ECO:0007669"/>
    <property type="project" value="UniProtKB-SubCell"/>
</dbReference>
<dbReference type="InterPro" id="IPR002797">
    <property type="entry name" value="Polysacc_synth"/>
</dbReference>
<feature type="transmembrane region" description="Helical" evidence="6">
    <location>
        <begin position="310"/>
        <end position="333"/>
    </location>
</feature>
<organism evidence="7 8">
    <name type="scientific">Segatella salivae</name>
    <dbReference type="NCBI Taxonomy" id="228604"/>
    <lineage>
        <taxon>Bacteria</taxon>
        <taxon>Pseudomonadati</taxon>
        <taxon>Bacteroidota</taxon>
        <taxon>Bacteroidia</taxon>
        <taxon>Bacteroidales</taxon>
        <taxon>Prevotellaceae</taxon>
        <taxon>Segatella</taxon>
    </lineage>
</organism>
<feature type="transmembrane region" description="Helical" evidence="6">
    <location>
        <begin position="372"/>
        <end position="396"/>
    </location>
</feature>
<evidence type="ECO:0000256" key="3">
    <source>
        <dbReference type="ARBA" id="ARBA00022692"/>
    </source>
</evidence>
<name>A0AAW4NIV2_9BACT</name>
<proteinExistence type="predicted"/>
<comment type="caution">
    <text evidence="7">The sequence shown here is derived from an EMBL/GenBank/DDBJ whole genome shotgun (WGS) entry which is preliminary data.</text>
</comment>
<sequence>MERLLRKIKSSDIAKRIATGAFWSLTGTAIGKFCVLISGIVCARILGKMTFGEFGMIRSTLGMFIVLGTTGIGVTATRYISQYQKEEKAHAASIYFMSQRFSFLTALFIALAVFLFADTISSALLHEPKLSLSVRFGSLMIFLSILNGMENGVLSGIEAFDKIAQNTFFGSITESILMLVGAYFWGLNGAVLGFGSGILMLYLLNHRSGKRLLHRKGIDLSHRHVIHSDWRLVYRYSVPATISALSVTPAFFAIRTIFVHHESYSALAIYEASDQIKVILLFIPTAVSQIVLPILSSIQNQKTFKKTLNLNTFLIFVITALAAGVTILLSHQLMNLYGSDYKETLPLVLLALSTIFSAVSNVIEMSAYSKDYVWSMCVINLIWAGSMIAFAAFFVGKGAGTTGLSLSVLLSYLLKTIIISIYAKCKI</sequence>
<evidence type="ECO:0000256" key="6">
    <source>
        <dbReference type="SAM" id="Phobius"/>
    </source>
</evidence>
<dbReference type="EMBL" id="JAHXRF010000003">
    <property type="protein sequence ID" value="MBW4864968.1"/>
    <property type="molecule type" value="Genomic_DNA"/>
</dbReference>
<dbReference type="Pfam" id="PF01943">
    <property type="entry name" value="Polysacc_synt"/>
    <property type="match status" value="1"/>
</dbReference>
<dbReference type="InterPro" id="IPR050833">
    <property type="entry name" value="Poly_Biosynth_Transport"/>
</dbReference>
<comment type="subcellular location">
    <subcellularLocation>
        <location evidence="1">Cell membrane</location>
        <topology evidence="1">Multi-pass membrane protein</topology>
    </subcellularLocation>
</comment>
<evidence type="ECO:0000313" key="7">
    <source>
        <dbReference type="EMBL" id="MBW4864968.1"/>
    </source>
</evidence>
<feature type="transmembrane region" description="Helical" evidence="6">
    <location>
        <begin position="345"/>
        <end position="363"/>
    </location>
</feature>
<evidence type="ECO:0000256" key="2">
    <source>
        <dbReference type="ARBA" id="ARBA00022475"/>
    </source>
</evidence>
<accession>A0AAW4NIV2</accession>
<keyword evidence="4 6" id="KW-1133">Transmembrane helix</keyword>
<dbReference type="PANTHER" id="PTHR30250">
    <property type="entry name" value="PST FAMILY PREDICTED COLANIC ACID TRANSPORTER"/>
    <property type="match status" value="1"/>
</dbReference>
<keyword evidence="3 6" id="KW-0812">Transmembrane</keyword>
<gene>
    <name evidence="7" type="ORF">KZY68_02810</name>
</gene>
<feature type="transmembrane region" description="Helical" evidence="6">
    <location>
        <begin position="402"/>
        <end position="423"/>
    </location>
</feature>
<feature type="transmembrane region" description="Helical" evidence="6">
    <location>
        <begin position="233"/>
        <end position="258"/>
    </location>
</feature>
<feature type="transmembrane region" description="Helical" evidence="6">
    <location>
        <begin position="21"/>
        <end position="47"/>
    </location>
</feature>
<keyword evidence="5 6" id="KW-0472">Membrane</keyword>
<protein>
    <submittedName>
        <fullName evidence="7">Oligosaccharide flippase family protein</fullName>
    </submittedName>
</protein>
<feature type="transmembrane region" description="Helical" evidence="6">
    <location>
        <begin position="278"/>
        <end position="298"/>
    </location>
</feature>
<feature type="transmembrane region" description="Helical" evidence="6">
    <location>
        <begin position="182"/>
        <end position="204"/>
    </location>
</feature>
<reference evidence="7" key="1">
    <citation type="submission" date="2021-07" db="EMBL/GenBank/DDBJ databases">
        <title>Genomic diversity and antimicrobial resistance of Prevotella spp. isolated from chronic lung disease airways.</title>
        <authorList>
            <person name="Webb K.A."/>
            <person name="Olagoke O.S."/>
            <person name="Baird T."/>
            <person name="Neill J."/>
            <person name="Pham A."/>
            <person name="Wells T.J."/>
            <person name="Ramsay K.A."/>
            <person name="Bell S.C."/>
            <person name="Sarovich D.S."/>
            <person name="Price E.P."/>
        </authorList>
    </citation>
    <scope>NUCLEOTIDE SEQUENCE</scope>
    <source>
        <strain evidence="7">SCHI0047.S.3</strain>
    </source>
</reference>
<evidence type="ECO:0000256" key="5">
    <source>
        <dbReference type="ARBA" id="ARBA00023136"/>
    </source>
</evidence>
<dbReference type="PANTHER" id="PTHR30250:SF11">
    <property type="entry name" value="O-ANTIGEN TRANSPORTER-RELATED"/>
    <property type="match status" value="1"/>
</dbReference>